<dbReference type="SMART" id="SM00487">
    <property type="entry name" value="DEXDc"/>
    <property type="match status" value="1"/>
</dbReference>
<dbReference type="SUPFAM" id="SSF52540">
    <property type="entry name" value="P-loop containing nucleoside triphosphate hydrolases"/>
    <property type="match status" value="2"/>
</dbReference>
<dbReference type="Gene3D" id="3.30.780.20">
    <property type="match status" value="1"/>
</dbReference>
<evidence type="ECO:0000259" key="1">
    <source>
        <dbReference type="PROSITE" id="PS51192"/>
    </source>
</evidence>
<gene>
    <name evidence="2" type="primary">uvsW</name>
    <name evidence="2" type="ORF">PSSM7_135</name>
</gene>
<dbReference type="Gene3D" id="3.40.50.300">
    <property type="entry name" value="P-loop containing nucleotide triphosphate hydrolases"/>
    <property type="match status" value="2"/>
</dbReference>
<dbReference type="GO" id="GO:0005524">
    <property type="term" value="F:ATP binding"/>
    <property type="evidence" value="ECO:0007669"/>
    <property type="project" value="InterPro"/>
</dbReference>
<organism evidence="2 3">
    <name type="scientific">Prochlorococcus phage P-SSM7</name>
    <dbReference type="NCBI Taxonomy" id="445688"/>
    <lineage>
        <taxon>Viruses</taxon>
        <taxon>Duplodnaviria</taxon>
        <taxon>Heunggongvirae</taxon>
        <taxon>Uroviricota</taxon>
        <taxon>Caudoviricetes</taxon>
        <taxon>Pantevenvirales</taxon>
        <taxon>Kyanoviridae</taxon>
        <taxon>Palaemonvirus</taxon>
        <taxon>Palaemonvirus pssm7</taxon>
    </lineage>
</organism>
<dbReference type="GO" id="GO:0004386">
    <property type="term" value="F:helicase activity"/>
    <property type="evidence" value="ECO:0007669"/>
    <property type="project" value="UniProtKB-KW"/>
</dbReference>
<dbReference type="InterPro" id="IPR050742">
    <property type="entry name" value="Helicase_Restrict-Modif_Enz"/>
</dbReference>
<evidence type="ECO:0000313" key="3">
    <source>
        <dbReference type="Proteomes" id="UP000006532"/>
    </source>
</evidence>
<dbReference type="InterPro" id="IPR014001">
    <property type="entry name" value="Helicase_ATP-bd"/>
</dbReference>
<reference evidence="2 3" key="1">
    <citation type="journal article" date="2010" name="Environ. Microbiol.">
        <title>Genomic analysis of oceanic cyanobacterial myoviruses compared with T4-like myoviruses from diverse hosts and environments.</title>
        <authorList>
            <person name="Sullivan M.B."/>
            <person name="Huang K.H."/>
            <person name="Ignacio-Espinoza J.C."/>
            <person name="Berlin A.M."/>
            <person name="Kelly L."/>
            <person name="Weigele P.R."/>
            <person name="DeFrancesco A.S."/>
            <person name="Kern S.E."/>
            <person name="Thompson L.R."/>
            <person name="Young S."/>
            <person name="Yandava C."/>
            <person name="Fu R."/>
            <person name="Krastins B."/>
            <person name="Chase M."/>
            <person name="Sarracino D."/>
            <person name="Osburne M.S."/>
            <person name="Henn M.R."/>
            <person name="Chisholm S.W."/>
        </authorList>
    </citation>
    <scope>NUCLEOTIDE SEQUENCE [LARGE SCALE GENOMIC DNA]</scope>
    <source>
        <strain evidence="2">NATL1A-15</strain>
    </source>
</reference>
<dbReference type="InterPro" id="IPR006935">
    <property type="entry name" value="Helicase/UvrB_N"/>
</dbReference>
<dbReference type="CDD" id="cd17926">
    <property type="entry name" value="DEXHc_RE"/>
    <property type="match status" value="1"/>
</dbReference>
<dbReference type="GO" id="GO:0003677">
    <property type="term" value="F:DNA binding"/>
    <property type="evidence" value="ECO:0007669"/>
    <property type="project" value="InterPro"/>
</dbReference>
<dbReference type="PANTHER" id="PTHR47396">
    <property type="entry name" value="TYPE I RESTRICTION ENZYME ECOKI R PROTEIN"/>
    <property type="match status" value="1"/>
</dbReference>
<evidence type="ECO:0000313" key="2">
    <source>
        <dbReference type="EMBL" id="ADO98972.1"/>
    </source>
</evidence>
<dbReference type="Proteomes" id="UP000006532">
    <property type="component" value="Segment"/>
</dbReference>
<dbReference type="RefSeq" id="YP_004324962.1">
    <property type="nucleotide sequence ID" value="NC_015290.1"/>
</dbReference>
<dbReference type="InterPro" id="IPR027417">
    <property type="entry name" value="P-loop_NTPase"/>
</dbReference>
<keyword evidence="2" id="KW-0547">Nucleotide-binding</keyword>
<dbReference type="OrthoDB" id="2008at10239"/>
<keyword evidence="2" id="KW-0067">ATP-binding</keyword>
<dbReference type="PANTHER" id="PTHR47396:SF1">
    <property type="entry name" value="ATP-DEPENDENT HELICASE IRC3-RELATED"/>
    <property type="match status" value="1"/>
</dbReference>
<protein>
    <submittedName>
        <fullName evidence="2">RNA-DNA + DNA-DNA helicase</fullName>
    </submittedName>
</protein>
<dbReference type="InterPro" id="IPR049430">
    <property type="entry name" value="UvsW_N_sf"/>
</dbReference>
<dbReference type="KEGG" id="vg:10329473"/>
<dbReference type="InterPro" id="IPR049409">
    <property type="entry name" value="UvsW_N"/>
</dbReference>
<dbReference type="Pfam" id="PF21241">
    <property type="entry name" value="UvsW_N"/>
    <property type="match status" value="1"/>
</dbReference>
<dbReference type="Pfam" id="PF04851">
    <property type="entry name" value="ResIII"/>
    <property type="match status" value="1"/>
</dbReference>
<proteinExistence type="predicted"/>
<name>E3SNP9_9CAUD</name>
<dbReference type="PROSITE" id="PS51192">
    <property type="entry name" value="HELICASE_ATP_BIND_1"/>
    <property type="match status" value="1"/>
</dbReference>
<feature type="domain" description="Helicase ATP-binding" evidence="1">
    <location>
        <begin position="127"/>
        <end position="280"/>
    </location>
</feature>
<keyword evidence="2" id="KW-0347">Helicase</keyword>
<keyword evidence="2" id="KW-0378">Hydrolase</keyword>
<dbReference type="GeneID" id="10329473"/>
<dbReference type="EMBL" id="GU071103">
    <property type="protein sequence ID" value="ADO98972.1"/>
    <property type="molecule type" value="Genomic_DNA"/>
</dbReference>
<accession>E3SNP9</accession>
<keyword evidence="3" id="KW-1185">Reference proteome</keyword>
<dbReference type="GO" id="GO:0016787">
    <property type="term" value="F:hydrolase activity"/>
    <property type="evidence" value="ECO:0007669"/>
    <property type="project" value="InterPro"/>
</dbReference>
<sequence>MDLLIRKKNEVYLKVEAEPHLHKEAAEFFTFEIPSAKYMQRTRRYKGWDGKVRLYSPATGEIYCGLVDYLTDWAKERGYQYQFEESQYFGHPKDQNDLITPQSVVGFVQALGLPSGLKVRDYQYSAIYESLLYNRRLLLSPTASGKSLMIYALVRFHVNVKRNVLIIVPTTSLVEQMYKDFTEYGWNTEYHCHKIYAGEEKYTDHDVVISTWQSLYKEQRKFFDRFDVVIGDEAHLFKAKSLTRLMSKLHSCKYRIGFTGTLDGSDTNQLVLEGVFGRCSKVTKTSDLMKKGHVSKLKVKILLLKHEEKIFEGYQDEMDYLCEHEQRNKFIRNLACDLKGNTLVLFNYVEKHGLPLYEMINNYTDRPVHLVYGGVDVDDREEIRRLVENETDQIIVASYGTFSTGINIKRLHNLVFASPSKSRVRNLQSIGRVLRQYRGKEVATLYDIADDISTDRGNNYTLNHLMERVKIYNQENFNYELIDVKLKSND</sequence>
<dbReference type="InterPro" id="IPR001650">
    <property type="entry name" value="Helicase_C-like"/>
</dbReference>
<dbReference type="Pfam" id="PF00271">
    <property type="entry name" value="Helicase_C"/>
    <property type="match status" value="1"/>
</dbReference>